<feature type="domain" description="Trypanosome variant surface glycoprotein A-type N-terminal" evidence="10">
    <location>
        <begin position="15"/>
        <end position="374"/>
    </location>
</feature>
<keyword evidence="6" id="KW-0325">Glycoprotein</keyword>
<dbReference type="EMBL" id="KY404800">
    <property type="protein sequence ID" value="ARB51408.1"/>
    <property type="molecule type" value="Genomic_DNA"/>
</dbReference>
<feature type="region of interest" description="Disordered" evidence="8">
    <location>
        <begin position="426"/>
        <end position="465"/>
    </location>
</feature>
<dbReference type="VEuPathDB" id="TriTrypDB:Tb1125.7.6540"/>
<evidence type="ECO:0000256" key="4">
    <source>
        <dbReference type="ARBA" id="ARBA00022622"/>
    </source>
</evidence>
<dbReference type="Gene3D" id="3.90.150.10">
    <property type="entry name" value="Variant Surface Glycoprotein, subunit A domain 1"/>
    <property type="match status" value="1"/>
</dbReference>
<dbReference type="GO" id="GO:0042783">
    <property type="term" value="P:symbiont-mediated evasion of host immune response"/>
    <property type="evidence" value="ECO:0007669"/>
    <property type="project" value="InterPro"/>
</dbReference>
<dbReference type="InterPro" id="IPR001812">
    <property type="entry name" value="Trypano_VSG_A_N_dom"/>
</dbReference>
<sequence length="503" mass="53709">MMPKANSKQLMAAALVVASLIIRPAAPAAKMAILQKVWQPMCELSEELDTTASDLLDKADTVLTAAAALETEALQIQVYLAAEPTDPDVRGLTALWAYLATKAAAARENFKENTLKRQLNAAKQTSYLKGRIDEWLNAASATYGSSHGCLATTGGDAAKIQDGAISGVSCKIEATEVSKKATARSHGTGNGFKKLPAAADAGSSHQDNNAACRFFGNGNTNGLLHTDTETPGGKFAAGYFSVAATSGAALTLEDVTNADAITKGDLKHWKQTAAALRATEQAQEVEHTNKSSTMEDDESSEELFKKLNTEATERTGQQAKEQRKSIFTDKAAKTVEKLMTKVVTYKLPAATAGQKKGTALGDIKGTTELAALLATWQTKLQEKITNLNLHLLEARKTGTQEQTKCKLKNATAEECPSKHCDYNKEKEECKPKPGTDNTAAGTGAVDKKDGDKKDEVCTGTEEKDCDKTKCDWNAEKKECKVKEGAAVISAVIKAPLLLAFLLF</sequence>
<dbReference type="GO" id="GO:0005886">
    <property type="term" value="C:plasma membrane"/>
    <property type="evidence" value="ECO:0007669"/>
    <property type="project" value="UniProtKB-SubCell"/>
</dbReference>
<dbReference type="VEuPathDB" id="TriTrypDB:Tbg972.7.7550"/>
<comment type="subcellular location">
    <subcellularLocation>
        <location evidence="2">Cell membrane</location>
        <topology evidence="2">Lipid-anchor</topology>
        <topology evidence="2">GPI-anchor</topology>
    </subcellularLocation>
</comment>
<keyword evidence="3" id="KW-1003">Cell membrane</keyword>
<dbReference type="AlphaFoldDB" id="A0A1V0G097"/>
<dbReference type="GO" id="GO:0098552">
    <property type="term" value="C:side of membrane"/>
    <property type="evidence" value="ECO:0007669"/>
    <property type="project" value="UniProtKB-KW"/>
</dbReference>
<comment type="function">
    <text evidence="1">VSG forms a coat on the surface of the parasite. The trypanosome evades the immune response of the host by expressing a series of antigenically distinct VSGs from an estimated 1000 VSG genes.</text>
</comment>
<evidence type="ECO:0000259" key="11">
    <source>
        <dbReference type="Pfam" id="PF10659"/>
    </source>
</evidence>
<evidence type="ECO:0000256" key="2">
    <source>
        <dbReference type="ARBA" id="ARBA00004609"/>
    </source>
</evidence>
<keyword evidence="4" id="KW-0336">GPI-anchor</keyword>
<evidence type="ECO:0000256" key="8">
    <source>
        <dbReference type="SAM" id="MobiDB-lite"/>
    </source>
</evidence>
<name>A0A1V0G097_9TRYP</name>
<dbReference type="Pfam" id="PF10659">
    <property type="entry name" value="Trypan_glycop_C"/>
    <property type="match status" value="1"/>
</dbReference>
<reference evidence="12" key="1">
    <citation type="submission" date="2016-12" db="EMBL/GenBank/DDBJ databases">
        <title>Trypanosoma brucei Minichromosomal Variant Surface Glycoprotein (VSG) Repertoire.</title>
        <authorList>
            <person name="Cross G.A."/>
            <person name="Mugnier M.R."/>
        </authorList>
    </citation>
    <scope>NUCLEOTIDE SEQUENCE</scope>
    <source>
        <strain evidence="12">Tb927.100.22</strain>
    </source>
</reference>
<protein>
    <submittedName>
        <fullName evidence="12">Variant surface glycoprotein</fullName>
    </submittedName>
</protein>
<dbReference type="Gene3D" id="1.10.470.10">
    <property type="entry name" value="Variant Surface Glycoprotein, subunit A, domain 2"/>
    <property type="match status" value="1"/>
</dbReference>
<evidence type="ECO:0000313" key="12">
    <source>
        <dbReference type="EMBL" id="ARB51408.1"/>
    </source>
</evidence>
<dbReference type="VEuPathDB" id="TriTrypDB:Tb427_000266300"/>
<evidence type="ECO:0000259" key="10">
    <source>
        <dbReference type="Pfam" id="PF00913"/>
    </source>
</evidence>
<feature type="compositionally biased region" description="Basic and acidic residues" evidence="8">
    <location>
        <begin position="445"/>
        <end position="465"/>
    </location>
</feature>
<feature type="domain" description="Trypanosome variant surface glycoprotein C-terminal" evidence="11">
    <location>
        <begin position="405"/>
        <end position="480"/>
    </location>
</feature>
<feature type="chain" id="PRO_5010700963" evidence="9">
    <location>
        <begin position="29"/>
        <end position="503"/>
    </location>
</feature>
<accession>A0A1V0G097</accession>
<dbReference type="SUPFAM" id="SSF58087">
    <property type="entry name" value="Variant surface glycoprotein (N-terminal domain)"/>
    <property type="match status" value="1"/>
</dbReference>
<keyword evidence="9" id="KW-0732">Signal</keyword>
<feature type="signal peptide" evidence="9">
    <location>
        <begin position="1"/>
        <end position="28"/>
    </location>
</feature>
<evidence type="ECO:0000256" key="3">
    <source>
        <dbReference type="ARBA" id="ARBA00022475"/>
    </source>
</evidence>
<keyword evidence="7" id="KW-0449">Lipoprotein</keyword>
<feature type="region of interest" description="Disordered" evidence="8">
    <location>
        <begin position="280"/>
        <end position="302"/>
    </location>
</feature>
<evidence type="ECO:0000256" key="7">
    <source>
        <dbReference type="ARBA" id="ARBA00023288"/>
    </source>
</evidence>
<dbReference type="Pfam" id="PF00913">
    <property type="entry name" value="Trypan_glycop"/>
    <property type="match status" value="1"/>
</dbReference>
<evidence type="ECO:0000256" key="6">
    <source>
        <dbReference type="ARBA" id="ARBA00023180"/>
    </source>
</evidence>
<organism evidence="12">
    <name type="scientific">Trypanosoma brucei</name>
    <dbReference type="NCBI Taxonomy" id="5691"/>
    <lineage>
        <taxon>Eukaryota</taxon>
        <taxon>Discoba</taxon>
        <taxon>Euglenozoa</taxon>
        <taxon>Kinetoplastea</taxon>
        <taxon>Metakinetoplastina</taxon>
        <taxon>Trypanosomatida</taxon>
        <taxon>Trypanosomatidae</taxon>
        <taxon>Trypanosoma</taxon>
    </lineage>
</organism>
<evidence type="ECO:0000256" key="5">
    <source>
        <dbReference type="ARBA" id="ARBA00023136"/>
    </source>
</evidence>
<keyword evidence="5" id="KW-0472">Membrane</keyword>
<proteinExistence type="predicted"/>
<evidence type="ECO:0000256" key="9">
    <source>
        <dbReference type="SAM" id="SignalP"/>
    </source>
</evidence>
<dbReference type="InterPro" id="IPR019609">
    <property type="entry name" value="Variant_surf_glycoprt_trypan_C"/>
</dbReference>
<evidence type="ECO:0000256" key="1">
    <source>
        <dbReference type="ARBA" id="ARBA00002523"/>
    </source>
</evidence>
<dbReference type="VEuPathDB" id="TriTrypDB:Tb11.v5.0935"/>